<dbReference type="InterPro" id="IPR035892">
    <property type="entry name" value="C2_domain_sf"/>
</dbReference>
<feature type="domain" description="C2" evidence="4">
    <location>
        <begin position="622"/>
        <end position="754"/>
    </location>
</feature>
<dbReference type="CDD" id="cd00030">
    <property type="entry name" value="C2"/>
    <property type="match status" value="2"/>
</dbReference>
<feature type="region of interest" description="Disordered" evidence="3">
    <location>
        <begin position="784"/>
        <end position="821"/>
    </location>
</feature>
<evidence type="ECO:0000256" key="1">
    <source>
        <dbReference type="ARBA" id="ARBA00022723"/>
    </source>
</evidence>
<keyword evidence="5" id="KW-0489">Methyltransferase</keyword>
<comment type="caution">
    <text evidence="5">The sequence shown here is derived from an EMBL/GenBank/DDBJ whole genome shotgun (WGS) entry which is preliminary data.</text>
</comment>
<keyword evidence="6" id="KW-1185">Reference proteome</keyword>
<organism evidence="5 6">
    <name type="scientific">Symbiodinium microadriaticum</name>
    <name type="common">Dinoflagellate</name>
    <name type="synonym">Zooxanthella microadriatica</name>
    <dbReference type="NCBI Taxonomy" id="2951"/>
    <lineage>
        <taxon>Eukaryota</taxon>
        <taxon>Sar</taxon>
        <taxon>Alveolata</taxon>
        <taxon>Dinophyceae</taxon>
        <taxon>Suessiales</taxon>
        <taxon>Symbiodiniaceae</taxon>
        <taxon>Symbiodinium</taxon>
    </lineage>
</organism>
<dbReference type="OrthoDB" id="411085at2759"/>
<accession>A0A1Q9CSH9</accession>
<feature type="compositionally biased region" description="Basic and acidic residues" evidence="3">
    <location>
        <begin position="202"/>
        <end position="213"/>
    </location>
</feature>
<dbReference type="GO" id="GO:0005509">
    <property type="term" value="F:calcium ion binding"/>
    <property type="evidence" value="ECO:0007669"/>
    <property type="project" value="TreeGrafter"/>
</dbReference>
<dbReference type="Pfam" id="PF02590">
    <property type="entry name" value="SPOUT_MTase"/>
    <property type="match status" value="1"/>
</dbReference>
<evidence type="ECO:0000256" key="2">
    <source>
        <dbReference type="ARBA" id="ARBA00022837"/>
    </source>
</evidence>
<dbReference type="GO" id="GO:0032259">
    <property type="term" value="P:methylation"/>
    <property type="evidence" value="ECO:0007669"/>
    <property type="project" value="UniProtKB-KW"/>
</dbReference>
<keyword evidence="2" id="KW-0106">Calcium</keyword>
<evidence type="ECO:0000256" key="3">
    <source>
        <dbReference type="SAM" id="MobiDB-lite"/>
    </source>
</evidence>
<gene>
    <name evidence="5" type="primary">rlmH</name>
    <name evidence="5" type="ORF">AK812_SmicGene33063</name>
</gene>
<dbReference type="InterPro" id="IPR000008">
    <property type="entry name" value="C2_dom"/>
</dbReference>
<feature type="region of interest" description="Disordered" evidence="3">
    <location>
        <begin position="92"/>
        <end position="224"/>
    </location>
</feature>
<dbReference type="GO" id="GO:0016020">
    <property type="term" value="C:membrane"/>
    <property type="evidence" value="ECO:0007669"/>
    <property type="project" value="TreeGrafter"/>
</dbReference>
<evidence type="ECO:0000259" key="4">
    <source>
        <dbReference type="PROSITE" id="PS50004"/>
    </source>
</evidence>
<keyword evidence="5" id="KW-0808">Transferase</keyword>
<dbReference type="GO" id="GO:0006364">
    <property type="term" value="P:rRNA processing"/>
    <property type="evidence" value="ECO:0007669"/>
    <property type="project" value="InterPro"/>
</dbReference>
<name>A0A1Q9CSH9_SYMMI</name>
<feature type="domain" description="C2" evidence="4">
    <location>
        <begin position="810"/>
        <end position="935"/>
    </location>
</feature>
<evidence type="ECO:0000313" key="5">
    <source>
        <dbReference type="EMBL" id="OLP85879.1"/>
    </source>
</evidence>
<dbReference type="AlphaFoldDB" id="A0A1Q9CSH9"/>
<dbReference type="Proteomes" id="UP000186817">
    <property type="component" value="Unassembled WGS sequence"/>
</dbReference>
<dbReference type="PROSITE" id="PS50004">
    <property type="entry name" value="C2"/>
    <property type="match status" value="3"/>
</dbReference>
<feature type="compositionally biased region" description="Polar residues" evidence="3">
    <location>
        <begin position="103"/>
        <end position="120"/>
    </location>
</feature>
<dbReference type="InterPro" id="IPR029028">
    <property type="entry name" value="Alpha/beta_knot_MTases"/>
</dbReference>
<proteinExistence type="inferred from homology"/>
<reference evidence="5 6" key="1">
    <citation type="submission" date="2016-02" db="EMBL/GenBank/DDBJ databases">
        <title>Genome analysis of coral dinoflagellate symbionts highlights evolutionary adaptations to a symbiotic lifestyle.</title>
        <authorList>
            <person name="Aranda M."/>
            <person name="Li Y."/>
            <person name="Liew Y.J."/>
            <person name="Baumgarten S."/>
            <person name="Simakov O."/>
            <person name="Wilson M."/>
            <person name="Piel J."/>
            <person name="Ashoor H."/>
            <person name="Bougouffa S."/>
            <person name="Bajic V.B."/>
            <person name="Ryu T."/>
            <person name="Ravasi T."/>
            <person name="Bayer T."/>
            <person name="Micklem G."/>
            <person name="Kim H."/>
            <person name="Bhak J."/>
            <person name="Lajeunesse T.C."/>
            <person name="Voolstra C.R."/>
        </authorList>
    </citation>
    <scope>NUCLEOTIDE SEQUENCE [LARGE SCALE GENOMIC DNA]</scope>
    <source>
        <strain evidence="5 6">CCMP2467</strain>
    </source>
</reference>
<keyword evidence="1" id="KW-0479">Metal-binding</keyword>
<dbReference type="Pfam" id="PF00168">
    <property type="entry name" value="C2"/>
    <property type="match status" value="3"/>
</dbReference>
<dbReference type="Gene3D" id="3.40.1280.10">
    <property type="match status" value="1"/>
</dbReference>
<sequence length="1154" mass="128754">MVHSAAQVSKIWDILVAPTRVPDGGASIHAGSPDSALCFKTTHKASGKGLRPRIEAYFFPSLRGSFGDLPSGLELVTDSPHGFLPPTAAIKSTEESPILPPHGTQNFGSRNLPPQGTLSPNAMADLMPTPASQQGYLGGTPQSLGYGDLSLGDDRDREAKKKKKKKKDPGGPGPSQDEDLSRTREAQAASPVRQRELLQLPQEKRRERVRPSEEQDDSSLPTYVPAATRAGAALTGSLEGSKVLLRILRAYNLRNTDLGILPEDASDPFAVARIGPKDFKTHVVENSLNPVWNSQQFEFTLQDEEEPKLQLEVFSSNHWHANDSLGRLDIPIRSLTPGETHTVEEMLDEGDVVREDRKRPRIQVEVQLLCPDQLANPLSRQKQFQHNLALQESRKKKENMVPLPSFKGLGPEALARPDHQYKVAEIGEARRLNEYESLACRLGQYDYSGPPPYFPRQQMIDKRQWKDDPFFGWRKELNRAEHKMGQLEGPGPGPNVELEEVGEAWKGDPFHAWRSHQGPGRQGPQEGNIEQLQEARAARNLMSLPSFSEVPARRFNDHREYSDHVARPQPQLAAGRTTNDAPEQRWKDDAFYGWLPGRGPIEEEQHRLRRPLEQARLARLPSFAEGAPELAGVTGRGVGILTLWINAASNLAYSHGSGLYGTPSPCVKVSMQGQRGRASHAREKMTPTIARNRNPQWNTPAMVLEVHSVADVLQLEVLDLANPRVDEHIHHYFLGRAQLPIQRIIAAVHRSKNPSRPLQLRESLEGSQAQAQIDFECTYEAYDTDASPASQTLSPPRDRDRFQSQLSASPQSSPGQSKRQYSDMGGLGILSVRIIAAYNLVNADTGILGDVSDPYVTVRLESQSEKQRKRTHTINNDLNPKWNSSPFLFPIQHPEDQLLLEVYDEDMMGSDDFLGRMKIPLYRIIHGRANQPVRIRDQLQDIETGELELEIGHELMTANGPKALAVFPALVLSAIRCMTASPPSRSRLFRFSLRAYKVTVHVVGKPVSGGWEGTAVEEYVQRLRGRDPAIEVETIFHKADAQLLRALKKLRHPILVLDERGALLDSEEFARLLFARLEEGSARLSFCIGAADGLPQELRALPKASCDKEGVPRELLSLGRLTLPHRLARVLLTEQIYRAQEIRRGSRYHRGDPA</sequence>
<evidence type="ECO:0000313" key="6">
    <source>
        <dbReference type="Proteomes" id="UP000186817"/>
    </source>
</evidence>
<dbReference type="InterPro" id="IPR003742">
    <property type="entry name" value="RlmH-like"/>
</dbReference>
<dbReference type="InterPro" id="IPR029026">
    <property type="entry name" value="tRNA_m1G_MTases_N"/>
</dbReference>
<dbReference type="SUPFAM" id="SSF75217">
    <property type="entry name" value="alpha/beta knot"/>
    <property type="match status" value="1"/>
</dbReference>
<feature type="domain" description="C2" evidence="4">
    <location>
        <begin position="224"/>
        <end position="345"/>
    </location>
</feature>
<dbReference type="GO" id="GO:0008168">
    <property type="term" value="F:methyltransferase activity"/>
    <property type="evidence" value="ECO:0007669"/>
    <property type="project" value="UniProtKB-KW"/>
</dbReference>
<protein>
    <submittedName>
        <fullName evidence="5">Ribosomal RNA large subunit methyltransferase H</fullName>
    </submittedName>
</protein>
<dbReference type="SUPFAM" id="SSF49562">
    <property type="entry name" value="C2 domain (Calcium/lipid-binding domain, CaLB)"/>
    <property type="match status" value="3"/>
</dbReference>
<dbReference type="Gene3D" id="2.60.40.150">
    <property type="entry name" value="C2 domain"/>
    <property type="match status" value="3"/>
</dbReference>
<dbReference type="PANTHER" id="PTHR45911">
    <property type="entry name" value="C2 DOMAIN-CONTAINING PROTEIN"/>
    <property type="match status" value="1"/>
</dbReference>
<dbReference type="EMBL" id="LSRX01000950">
    <property type="protein sequence ID" value="OLP85879.1"/>
    <property type="molecule type" value="Genomic_DNA"/>
</dbReference>
<feature type="compositionally biased region" description="Low complexity" evidence="3">
    <location>
        <begin position="803"/>
        <end position="817"/>
    </location>
</feature>
<dbReference type="PANTHER" id="PTHR45911:SF3">
    <property type="entry name" value="DYSFERLIN-RELATED"/>
    <property type="match status" value="1"/>
</dbReference>
<dbReference type="HAMAP" id="MF_00658">
    <property type="entry name" value="23SrRNA_methyltr_H"/>
    <property type="match status" value="1"/>
</dbReference>
<dbReference type="CDD" id="cd18081">
    <property type="entry name" value="RlmH-like"/>
    <property type="match status" value="1"/>
</dbReference>
<feature type="compositionally biased region" description="Polar residues" evidence="3">
    <location>
        <begin position="130"/>
        <end position="143"/>
    </location>
</feature>
<dbReference type="SMART" id="SM00239">
    <property type="entry name" value="C2"/>
    <property type="match status" value="3"/>
</dbReference>